<name>A0A0J9VYK8_FUSO4</name>
<evidence type="ECO:0000313" key="2">
    <source>
        <dbReference type="EMBL" id="KNB15861.1"/>
    </source>
</evidence>
<dbReference type="RefSeq" id="XP_018253906.1">
    <property type="nucleotide sequence ID" value="XM_018401858.1"/>
</dbReference>
<dbReference type="GeneID" id="28962220"/>
<evidence type="ECO:0000313" key="3">
    <source>
        <dbReference type="Proteomes" id="UP000009097"/>
    </source>
</evidence>
<dbReference type="AlphaFoldDB" id="A0A0J9VYK8"/>
<gene>
    <name evidence="2" type="ORF">FOXG_21514</name>
</gene>
<reference evidence="2 3" key="1">
    <citation type="journal article" date="2010" name="Nature">
        <title>Comparative genomics reveals mobile pathogenicity chromosomes in Fusarium.</title>
        <authorList>
            <person name="Ma L.J."/>
            <person name="van der Does H.C."/>
            <person name="Borkovich K.A."/>
            <person name="Coleman J.J."/>
            <person name="Daboussi M.J."/>
            <person name="Di Pietro A."/>
            <person name="Dufresne M."/>
            <person name="Freitag M."/>
            <person name="Grabherr M."/>
            <person name="Henrissat B."/>
            <person name="Houterman P.M."/>
            <person name="Kang S."/>
            <person name="Shim W.B."/>
            <person name="Woloshuk C."/>
            <person name="Xie X."/>
            <person name="Xu J.R."/>
            <person name="Antoniw J."/>
            <person name="Baker S.E."/>
            <person name="Bluhm B.H."/>
            <person name="Breakspear A."/>
            <person name="Brown D.W."/>
            <person name="Butchko R.A."/>
            <person name="Chapman S."/>
            <person name="Coulson R."/>
            <person name="Coutinho P.M."/>
            <person name="Danchin E.G."/>
            <person name="Diener A."/>
            <person name="Gale L.R."/>
            <person name="Gardiner D.M."/>
            <person name="Goff S."/>
            <person name="Hammond-Kosack K.E."/>
            <person name="Hilburn K."/>
            <person name="Hua-Van A."/>
            <person name="Jonkers W."/>
            <person name="Kazan K."/>
            <person name="Kodira C.D."/>
            <person name="Koehrsen M."/>
            <person name="Kumar L."/>
            <person name="Lee Y.H."/>
            <person name="Li L."/>
            <person name="Manners J.M."/>
            <person name="Miranda-Saavedra D."/>
            <person name="Mukherjee M."/>
            <person name="Park G."/>
            <person name="Park J."/>
            <person name="Park S.Y."/>
            <person name="Proctor R.H."/>
            <person name="Regev A."/>
            <person name="Ruiz-Roldan M.C."/>
            <person name="Sain D."/>
            <person name="Sakthikumar S."/>
            <person name="Sykes S."/>
            <person name="Schwartz D.C."/>
            <person name="Turgeon B.G."/>
            <person name="Wapinski I."/>
            <person name="Yoder O."/>
            <person name="Young S."/>
            <person name="Zeng Q."/>
            <person name="Zhou S."/>
            <person name="Galagan J."/>
            <person name="Cuomo C.A."/>
            <person name="Kistler H.C."/>
            <person name="Rep M."/>
        </authorList>
    </citation>
    <scope>NUCLEOTIDE SEQUENCE [LARGE SCALE GENOMIC DNA]</scope>
    <source>
        <strain evidence="3">4287 / CBS 123668 / FGSC 9935 / NRRL 34936</strain>
    </source>
</reference>
<dbReference type="KEGG" id="fox:FOXG_21514"/>
<proteinExistence type="predicted"/>
<accession>A0A0J9VYK8</accession>
<feature type="region of interest" description="Disordered" evidence="1">
    <location>
        <begin position="34"/>
        <end position="67"/>
    </location>
</feature>
<organism evidence="2 3">
    <name type="scientific">Fusarium oxysporum f. sp. lycopersici (strain 4287 / CBS 123668 / FGSC 9935 / NRRL 34936)</name>
    <name type="common">Fusarium vascular wilt of tomato</name>
    <dbReference type="NCBI Taxonomy" id="426428"/>
    <lineage>
        <taxon>Eukaryota</taxon>
        <taxon>Fungi</taxon>
        <taxon>Dikarya</taxon>
        <taxon>Ascomycota</taxon>
        <taxon>Pezizomycotina</taxon>
        <taxon>Sordariomycetes</taxon>
        <taxon>Hypocreomycetidae</taxon>
        <taxon>Hypocreales</taxon>
        <taxon>Nectriaceae</taxon>
        <taxon>Fusarium</taxon>
        <taxon>Fusarium oxysporum species complex</taxon>
    </lineage>
</organism>
<dbReference type="EMBL" id="DS231717">
    <property type="protein sequence ID" value="KNB15861.1"/>
    <property type="molecule type" value="Genomic_DNA"/>
</dbReference>
<dbReference type="VEuPathDB" id="FungiDB:FOXG_21514"/>
<evidence type="ECO:0000256" key="1">
    <source>
        <dbReference type="SAM" id="MobiDB-lite"/>
    </source>
</evidence>
<protein>
    <submittedName>
        <fullName evidence="2">Uncharacterized protein</fullName>
    </submittedName>
</protein>
<feature type="region of interest" description="Disordered" evidence="1">
    <location>
        <begin position="1"/>
        <end position="22"/>
    </location>
</feature>
<dbReference type="Proteomes" id="UP000009097">
    <property type="component" value="Chromosome 14"/>
</dbReference>
<sequence length="67" mass="6963">MLLCGRGSRLTPRSPAGAAKKRVSEQFATAEISQAASKLQRGQRAMQGPRVEAGAPKGPESRAANDG</sequence>